<feature type="region of interest" description="Disordered" evidence="3">
    <location>
        <begin position="121"/>
        <end position="140"/>
    </location>
</feature>
<comment type="caution">
    <text evidence="6">The sequence shown here is derived from an EMBL/GenBank/DDBJ whole genome shotgun (WGS) entry which is preliminary data.</text>
</comment>
<evidence type="ECO:0000256" key="1">
    <source>
        <dbReference type="ARBA" id="ARBA00022737"/>
    </source>
</evidence>
<accession>A0A062U7B1</accession>
<evidence type="ECO:0000256" key="4">
    <source>
        <dbReference type="SAM" id="SignalP"/>
    </source>
</evidence>
<evidence type="ECO:0000313" key="7">
    <source>
        <dbReference type="Proteomes" id="UP000027037"/>
    </source>
</evidence>
<proteinExistence type="predicted"/>
<dbReference type="AlphaFoldDB" id="A0A062U7B1"/>
<feature type="compositionally biased region" description="Pro residues" evidence="3">
    <location>
        <begin position="131"/>
        <end position="140"/>
    </location>
</feature>
<dbReference type="SUPFAM" id="SSF57414">
    <property type="entry name" value="Hairpin loop containing domain-like"/>
    <property type="match status" value="1"/>
</dbReference>
<protein>
    <recommendedName>
        <fullName evidence="5">Apple domain-containing protein</fullName>
    </recommendedName>
</protein>
<dbReference type="InterPro" id="IPR003609">
    <property type="entry name" value="Pan_app"/>
</dbReference>
<dbReference type="CDD" id="cd01100">
    <property type="entry name" value="APPLE_Factor_XI_like"/>
    <property type="match status" value="1"/>
</dbReference>
<dbReference type="STRING" id="1280946.HY29_04420"/>
<feature type="signal peptide" evidence="4">
    <location>
        <begin position="1"/>
        <end position="25"/>
    </location>
</feature>
<evidence type="ECO:0000259" key="5">
    <source>
        <dbReference type="SMART" id="SM00223"/>
    </source>
</evidence>
<dbReference type="SMART" id="SM00223">
    <property type="entry name" value="APPLE"/>
    <property type="match status" value="1"/>
</dbReference>
<dbReference type="Pfam" id="PF14295">
    <property type="entry name" value="PAN_4"/>
    <property type="match status" value="1"/>
</dbReference>
<feature type="domain" description="Apple" evidence="5">
    <location>
        <begin position="31"/>
        <end position="103"/>
    </location>
</feature>
<name>A0A062U7B1_9PROT</name>
<keyword evidence="2" id="KW-1015">Disulfide bond</keyword>
<sequence length="140" mass="14633">MDAMRPFPVMLTLACLALPAATAVAAPPVEPERGVYRFGGTYDYSFTDTAEACQALCTADEACVAWSFVKSNSAGNSRCELKDAAGTAQRNPFASSGMSAAQAKELVTRSVPTISDIEETSGEELAGGLLPSPPIQAPHY</sequence>
<keyword evidence="7" id="KW-1185">Reference proteome</keyword>
<dbReference type="PATRIC" id="fig|1280946.3.peg.2937"/>
<evidence type="ECO:0000256" key="3">
    <source>
        <dbReference type="SAM" id="MobiDB-lite"/>
    </source>
</evidence>
<evidence type="ECO:0000256" key="2">
    <source>
        <dbReference type="ARBA" id="ARBA00023157"/>
    </source>
</evidence>
<gene>
    <name evidence="6" type="ORF">HY29_04420</name>
</gene>
<evidence type="ECO:0000313" key="6">
    <source>
        <dbReference type="EMBL" id="KCZ52529.1"/>
    </source>
</evidence>
<reference evidence="6 7" key="1">
    <citation type="journal article" date="2014" name="Antonie Van Leeuwenhoek">
        <title>Hyphomonas beringensis sp. nov. and Hyphomonas chukchiensis sp. nov., isolated from surface seawater of the Bering Sea and Chukchi Sea.</title>
        <authorList>
            <person name="Li C."/>
            <person name="Lai Q."/>
            <person name="Li G."/>
            <person name="Dong C."/>
            <person name="Wang J."/>
            <person name="Liao Y."/>
            <person name="Shao Z."/>
        </authorList>
    </citation>
    <scope>NUCLEOTIDE SEQUENCE [LARGE SCALE GENOMIC DNA]</scope>
    <source>
        <strain evidence="6 7">25B14_1</strain>
    </source>
</reference>
<organism evidence="6 7">
    <name type="scientific">Hyphomonas beringensis</name>
    <dbReference type="NCBI Taxonomy" id="1280946"/>
    <lineage>
        <taxon>Bacteria</taxon>
        <taxon>Pseudomonadati</taxon>
        <taxon>Pseudomonadota</taxon>
        <taxon>Alphaproteobacteria</taxon>
        <taxon>Hyphomonadales</taxon>
        <taxon>Hyphomonadaceae</taxon>
        <taxon>Hyphomonas</taxon>
    </lineage>
</organism>
<dbReference type="Proteomes" id="UP000027037">
    <property type="component" value="Unassembled WGS sequence"/>
</dbReference>
<dbReference type="EMBL" id="AWFF01000065">
    <property type="protein sequence ID" value="KCZ52529.1"/>
    <property type="molecule type" value="Genomic_DNA"/>
</dbReference>
<dbReference type="InterPro" id="IPR000177">
    <property type="entry name" value="Apple"/>
</dbReference>
<keyword evidence="1" id="KW-0677">Repeat</keyword>
<dbReference type="GO" id="GO:0005576">
    <property type="term" value="C:extracellular region"/>
    <property type="evidence" value="ECO:0007669"/>
    <property type="project" value="InterPro"/>
</dbReference>
<dbReference type="Gene3D" id="3.50.4.10">
    <property type="entry name" value="Hepatocyte Growth Factor"/>
    <property type="match status" value="1"/>
</dbReference>
<keyword evidence="4" id="KW-0732">Signal</keyword>
<dbReference type="GO" id="GO:0006508">
    <property type="term" value="P:proteolysis"/>
    <property type="evidence" value="ECO:0007669"/>
    <property type="project" value="InterPro"/>
</dbReference>
<feature type="chain" id="PRO_5001614238" description="Apple domain-containing protein" evidence="4">
    <location>
        <begin position="26"/>
        <end position="140"/>
    </location>
</feature>